<dbReference type="EMBL" id="RCZE01000022">
    <property type="protein sequence ID" value="TPG66287.1"/>
    <property type="molecule type" value="Genomic_DNA"/>
</dbReference>
<protein>
    <submittedName>
        <fullName evidence="1">Uncharacterized protein</fullName>
    </submittedName>
</protein>
<name>A0A502GV79_9PSED</name>
<organism evidence="1 2">
    <name type="scientific">Pseudomonas arsenicoxydans</name>
    <dbReference type="NCBI Taxonomy" id="702115"/>
    <lineage>
        <taxon>Bacteria</taxon>
        <taxon>Pseudomonadati</taxon>
        <taxon>Pseudomonadota</taxon>
        <taxon>Gammaproteobacteria</taxon>
        <taxon>Pseudomonadales</taxon>
        <taxon>Pseudomonadaceae</taxon>
        <taxon>Pseudomonas</taxon>
    </lineage>
</organism>
<evidence type="ECO:0000313" key="2">
    <source>
        <dbReference type="Proteomes" id="UP000317933"/>
    </source>
</evidence>
<dbReference type="Proteomes" id="UP000317933">
    <property type="component" value="Unassembled WGS sequence"/>
</dbReference>
<proteinExistence type="predicted"/>
<comment type="caution">
    <text evidence="1">The sequence shown here is derived from an EMBL/GenBank/DDBJ whole genome shotgun (WGS) entry which is preliminary data.</text>
</comment>
<accession>A0A502GV79</accession>
<reference evidence="1 2" key="1">
    <citation type="journal article" date="2019" name="Environ. Microbiol.">
        <title>Species interactions and distinct microbial communities in high Arctic permafrost affected cryosols are associated with the CH4 and CO2 gas fluxes.</title>
        <authorList>
            <person name="Altshuler I."/>
            <person name="Hamel J."/>
            <person name="Turney S."/>
            <person name="Magnuson E."/>
            <person name="Levesque R."/>
            <person name="Greer C."/>
            <person name="Whyte L.G."/>
        </authorList>
    </citation>
    <scope>NUCLEOTIDE SEQUENCE [LARGE SCALE GENOMIC DNA]</scope>
    <source>
        <strain evidence="1 2">E3</strain>
    </source>
</reference>
<sequence>MNRRHVASRLMVLGQLCLLMTVGRVRKFRRDYRRYGTHISNVGVSLLAMTECQSTFTATDSPLSRAGSLPQD</sequence>
<evidence type="ECO:0000313" key="1">
    <source>
        <dbReference type="EMBL" id="TPG66287.1"/>
    </source>
</evidence>
<dbReference type="AlphaFoldDB" id="A0A502GV79"/>
<gene>
    <name evidence="1" type="ORF">EAH78_30900</name>
</gene>